<feature type="transmembrane region" description="Helical" evidence="2">
    <location>
        <begin position="266"/>
        <end position="290"/>
    </location>
</feature>
<evidence type="ECO:0000259" key="4">
    <source>
        <dbReference type="Pfam" id="PF07714"/>
    </source>
</evidence>
<dbReference type="InParanoid" id="A0A804LY87"/>
<feature type="compositionally biased region" description="Low complexity" evidence="1">
    <location>
        <begin position="598"/>
        <end position="611"/>
    </location>
</feature>
<feature type="region of interest" description="Disordered" evidence="1">
    <location>
        <begin position="570"/>
        <end position="713"/>
    </location>
</feature>
<dbReference type="GO" id="GO:0004674">
    <property type="term" value="F:protein serine/threonine kinase activity"/>
    <property type="evidence" value="ECO:0000318"/>
    <property type="project" value="GO_Central"/>
</dbReference>
<evidence type="ECO:0000256" key="3">
    <source>
        <dbReference type="SAM" id="SignalP"/>
    </source>
</evidence>
<dbReference type="GO" id="GO:0005886">
    <property type="term" value="C:plasma membrane"/>
    <property type="evidence" value="ECO:0000318"/>
    <property type="project" value="GO_Central"/>
</dbReference>
<organism evidence="5 6">
    <name type="scientific">Zea mays</name>
    <name type="common">Maize</name>
    <dbReference type="NCBI Taxonomy" id="4577"/>
    <lineage>
        <taxon>Eukaryota</taxon>
        <taxon>Viridiplantae</taxon>
        <taxon>Streptophyta</taxon>
        <taxon>Embryophyta</taxon>
        <taxon>Tracheophyta</taxon>
        <taxon>Spermatophyta</taxon>
        <taxon>Magnoliopsida</taxon>
        <taxon>Liliopsida</taxon>
        <taxon>Poales</taxon>
        <taxon>Poaceae</taxon>
        <taxon>PACMAD clade</taxon>
        <taxon>Panicoideae</taxon>
        <taxon>Andropogonodae</taxon>
        <taxon>Andropogoneae</taxon>
        <taxon>Tripsacinae</taxon>
        <taxon>Zea</taxon>
    </lineage>
</organism>
<keyword evidence="2" id="KW-0812">Transmembrane</keyword>
<dbReference type="PANTHER" id="PTHR48007:SF40">
    <property type="entry name" value="SERINE-THREONINE_TYROSINE-PROTEIN KINASE CATALYTIC DOMAIN-CONTAINING PROTEIN"/>
    <property type="match status" value="1"/>
</dbReference>
<feature type="compositionally biased region" description="Low complexity" evidence="1">
    <location>
        <begin position="662"/>
        <end position="675"/>
    </location>
</feature>
<evidence type="ECO:0000313" key="6">
    <source>
        <dbReference type="Proteomes" id="UP000007305"/>
    </source>
</evidence>
<gene>
    <name evidence="5" type="primary">LOC100281600</name>
</gene>
<dbReference type="Gramene" id="Zm00001eb044900_T006">
    <property type="protein sequence ID" value="Zm00001eb044900_P006"/>
    <property type="gene ID" value="Zm00001eb044900"/>
</dbReference>
<evidence type="ECO:0000256" key="2">
    <source>
        <dbReference type="SAM" id="Phobius"/>
    </source>
</evidence>
<feature type="compositionally biased region" description="Pro residues" evidence="1">
    <location>
        <begin position="581"/>
        <end position="590"/>
    </location>
</feature>
<dbReference type="InterPro" id="IPR046959">
    <property type="entry name" value="PRK1-6/SRF4-like"/>
</dbReference>
<proteinExistence type="evidence at protein level"/>
<protein>
    <recommendedName>
        <fullName evidence="4">Serine-threonine/tyrosine-protein kinase catalytic domain-containing protein</fullName>
    </recommendedName>
</protein>
<dbReference type="SUPFAM" id="SSF56112">
    <property type="entry name" value="Protein kinase-like (PK-like)"/>
    <property type="match status" value="1"/>
</dbReference>
<keyword evidence="2" id="KW-1133">Transmembrane helix</keyword>
<dbReference type="Pfam" id="PF07714">
    <property type="entry name" value="PK_Tyr_Ser-Thr"/>
    <property type="match status" value="1"/>
</dbReference>
<sequence>MNGSKCDRCKWRPWRWLVASWVLAVILERGGAEVTELDLEERRNERRDLLVLRDTLRSALDLHSNWTGPPCHGERSRWHGVSCDGDGRVVGVSLDGAQLTGTLPRSALRGVSRLEALSLRGNALHGALPGLDGLSRLRAVDLSSNRFSGPIPRGYATSLWELARLELQDNLLNGTLPAFEQHGLVVFNVSYNFLQGEVPGTRALRRFPASAFDHNLRLCGEVVNADCRDQEGLPSSGAPAYGSSSPVVRPAGDGGRAARKHLRFRLAAWSVVAICLIAALVPFAAVFIFLHHKKKSQEVRLGGRASGSATGDNSDHFLTPLSSATAFSFVTETLVLYNAKVTAAEDIKDKVEVEQGRGSGSRSTESGKGAELQLFRADGASFDLDELFRSTAEMLGKGRLGITYRVALQAGPVVVVKRLRNMSHVPRRDFTHTMQLLGKLRHENVVDLVACFYSKEEKLVVYEHVPGCSLFQLLHGTSSGTLACVRASRPCRVGGDNQHERALLCLRVRRKQRRGEDAAAVAGAAVGSAGHGAWAGVPAQVPAVLPPAAARQPQVVQCARLLLGSQRQAAEAGGAKADGPRLPPAAPAPRAPAGGGQVPRVRAPRRQAAVVPRRRVLPRVGAAGAGDGEGARGGRRRPGGVGAGGAQPRVVHGHPRRGDPGRPGAARGHAPAHGGRSPLRRRRARQAAQAAGRHQDDRRYRRRRRIRAGSPLS</sequence>
<keyword evidence="7" id="KW-1267">Proteomics identification</keyword>
<dbReference type="SUPFAM" id="SSF52058">
    <property type="entry name" value="L domain-like"/>
    <property type="match status" value="1"/>
</dbReference>
<reference evidence="5" key="3">
    <citation type="submission" date="2021-05" db="UniProtKB">
        <authorList>
            <consortium name="EnsemblPlants"/>
        </authorList>
    </citation>
    <scope>IDENTIFICATION</scope>
    <source>
        <strain evidence="5">cv. B73</strain>
    </source>
</reference>
<keyword evidence="3" id="KW-0732">Signal</keyword>
<accession>A0A804LY87</accession>
<feature type="signal peptide" evidence="3">
    <location>
        <begin position="1"/>
        <end position="32"/>
    </location>
</feature>
<dbReference type="InterPro" id="IPR011009">
    <property type="entry name" value="Kinase-like_dom_sf"/>
</dbReference>
<name>A0A804LY87_MAIZE</name>
<dbReference type="InterPro" id="IPR032675">
    <property type="entry name" value="LRR_dom_sf"/>
</dbReference>
<evidence type="ECO:0007829" key="7">
    <source>
        <dbReference type="PeptideAtlas" id="A0A804LY87"/>
    </source>
</evidence>
<reference evidence="6" key="1">
    <citation type="submission" date="2015-12" db="EMBL/GenBank/DDBJ databases">
        <title>Update maize B73 reference genome by single molecule sequencing technologies.</title>
        <authorList>
            <consortium name="Maize Genome Sequencing Project"/>
            <person name="Ware D."/>
        </authorList>
    </citation>
    <scope>NUCLEOTIDE SEQUENCE [LARGE SCALE GENOMIC DNA]</scope>
    <source>
        <strain evidence="6">cv. B73</strain>
    </source>
</reference>
<dbReference type="AlphaFoldDB" id="A0A804LY87"/>
<dbReference type="PANTHER" id="PTHR48007">
    <property type="entry name" value="LEUCINE-RICH REPEAT RECEPTOR-LIKE PROTEIN KINASE PXC1"/>
    <property type="match status" value="1"/>
</dbReference>
<reference evidence="5" key="2">
    <citation type="submission" date="2019-07" db="EMBL/GenBank/DDBJ databases">
        <authorList>
            <person name="Seetharam A."/>
            <person name="Woodhouse M."/>
            <person name="Cannon E."/>
        </authorList>
    </citation>
    <scope>NUCLEOTIDE SEQUENCE [LARGE SCALE GENOMIC DNA]</scope>
    <source>
        <strain evidence="5">cv. B73</strain>
    </source>
</reference>
<keyword evidence="2" id="KW-0472">Membrane</keyword>
<feature type="chain" id="PRO_5032276151" description="Serine-threonine/tyrosine-protein kinase catalytic domain-containing protein" evidence="3">
    <location>
        <begin position="33"/>
        <end position="713"/>
    </location>
</feature>
<evidence type="ECO:0000313" key="5">
    <source>
        <dbReference type="EnsemblPlants" id="Zm00001eb044900_P006"/>
    </source>
</evidence>
<evidence type="ECO:0000256" key="1">
    <source>
        <dbReference type="SAM" id="MobiDB-lite"/>
    </source>
</evidence>
<dbReference type="EnsemblPlants" id="Zm00001eb044900_T006">
    <property type="protein sequence ID" value="Zm00001eb044900_P006"/>
    <property type="gene ID" value="Zm00001eb044900"/>
</dbReference>
<feature type="domain" description="Serine-threonine/tyrosine-protein kinase catalytic" evidence="4">
    <location>
        <begin position="392"/>
        <end position="477"/>
    </location>
</feature>
<dbReference type="Proteomes" id="UP000007305">
    <property type="component" value="Chromosome 1"/>
</dbReference>
<dbReference type="InterPro" id="IPR001245">
    <property type="entry name" value="Ser-Thr/Tyr_kinase_cat_dom"/>
</dbReference>
<keyword evidence="6" id="KW-1185">Reference proteome</keyword>
<dbReference type="Gene3D" id="3.30.200.20">
    <property type="entry name" value="Phosphorylase Kinase, domain 1"/>
    <property type="match status" value="1"/>
</dbReference>
<dbReference type="Gene3D" id="3.80.10.10">
    <property type="entry name" value="Ribonuclease Inhibitor"/>
    <property type="match status" value="1"/>
</dbReference>